<evidence type="ECO:0000313" key="8">
    <source>
        <dbReference type="Proteomes" id="UP000076552"/>
    </source>
</evidence>
<keyword evidence="8" id="KW-1185">Reference proteome</keyword>
<dbReference type="EMBL" id="LFIV01000077">
    <property type="protein sequence ID" value="KZL71156.1"/>
    <property type="molecule type" value="Genomic_DNA"/>
</dbReference>
<evidence type="ECO:0000256" key="5">
    <source>
        <dbReference type="ARBA" id="ARBA00023033"/>
    </source>
</evidence>
<organism evidence="7 8">
    <name type="scientific">Colletotrichum tofieldiae</name>
    <dbReference type="NCBI Taxonomy" id="708197"/>
    <lineage>
        <taxon>Eukaryota</taxon>
        <taxon>Fungi</taxon>
        <taxon>Dikarya</taxon>
        <taxon>Ascomycota</taxon>
        <taxon>Pezizomycotina</taxon>
        <taxon>Sordariomycetes</taxon>
        <taxon>Hypocreomycetidae</taxon>
        <taxon>Glomerellales</taxon>
        <taxon>Glomerellaceae</taxon>
        <taxon>Colletotrichum</taxon>
        <taxon>Colletotrichum spaethianum species complex</taxon>
    </lineage>
</organism>
<proteinExistence type="inferred from homology"/>
<accession>A0A161WJL0</accession>
<protein>
    <submittedName>
        <fullName evidence="7">Salicylate hydroxylase</fullName>
    </submittedName>
</protein>
<comment type="similarity">
    <text evidence="1">Belongs to the paxM FAD-dependent monooxygenase family.</text>
</comment>
<evidence type="ECO:0000313" key="7">
    <source>
        <dbReference type="EMBL" id="KZL71156.1"/>
    </source>
</evidence>
<evidence type="ECO:0000259" key="6">
    <source>
        <dbReference type="Pfam" id="PF01494"/>
    </source>
</evidence>
<keyword evidence="4" id="KW-0560">Oxidoreductase</keyword>
<dbReference type="GO" id="GO:0071949">
    <property type="term" value="F:FAD binding"/>
    <property type="evidence" value="ECO:0007669"/>
    <property type="project" value="InterPro"/>
</dbReference>
<name>A0A161WJL0_9PEZI</name>
<keyword evidence="3" id="KW-0274">FAD</keyword>
<dbReference type="InterPro" id="IPR050493">
    <property type="entry name" value="FAD-dep_Monooxygenase_BioMet"/>
</dbReference>
<dbReference type="AlphaFoldDB" id="A0A161WJL0"/>
<evidence type="ECO:0000256" key="3">
    <source>
        <dbReference type="ARBA" id="ARBA00022827"/>
    </source>
</evidence>
<dbReference type="Proteomes" id="UP000076552">
    <property type="component" value="Unassembled WGS sequence"/>
</dbReference>
<dbReference type="STRING" id="708197.A0A161WJL0"/>
<comment type="caution">
    <text evidence="7">The sequence shown here is derived from an EMBL/GenBank/DDBJ whole genome shotgun (WGS) entry which is preliminary data.</text>
</comment>
<dbReference type="PRINTS" id="PR00420">
    <property type="entry name" value="RNGMNOXGNASE"/>
</dbReference>
<keyword evidence="5" id="KW-0503">Monooxygenase</keyword>
<evidence type="ECO:0000256" key="4">
    <source>
        <dbReference type="ARBA" id="ARBA00023002"/>
    </source>
</evidence>
<dbReference type="InterPro" id="IPR002938">
    <property type="entry name" value="FAD-bd"/>
</dbReference>
<reference evidence="7 8" key="1">
    <citation type="submission" date="2015-06" db="EMBL/GenBank/DDBJ databases">
        <title>Survival trade-offs in plant roots during colonization by closely related pathogenic and mutualistic fungi.</title>
        <authorList>
            <person name="Hacquard S."/>
            <person name="Kracher B."/>
            <person name="Hiruma K."/>
            <person name="Weinman A."/>
            <person name="Muench P."/>
            <person name="Garrido Oter R."/>
            <person name="Ver Loren van Themaat E."/>
            <person name="Dallerey J.-F."/>
            <person name="Damm U."/>
            <person name="Henrissat B."/>
            <person name="Lespinet O."/>
            <person name="Thon M."/>
            <person name="Kemen E."/>
            <person name="McHardy A.C."/>
            <person name="Schulze-Lefert P."/>
            <person name="O'Connell R.J."/>
        </authorList>
    </citation>
    <scope>NUCLEOTIDE SEQUENCE [LARGE SCALE GENOMIC DNA]</scope>
    <source>
        <strain evidence="7 8">0861</strain>
    </source>
</reference>
<evidence type="ECO:0000256" key="1">
    <source>
        <dbReference type="ARBA" id="ARBA00007992"/>
    </source>
</evidence>
<sequence length="459" mass="50709">MTIHNDSQGESYHLPPKAALEPKDAGEVLKIGIIGAGIGGLMAAVTLLKSGHDVEIFEKSRFKSEVGAAICAPPNSSRVLAYYGFDFERARATTAESFILYSDPSNLDAKKVIPWTDFTPKYGAPWYFFHRVDLHSELRKMATEPTATRSQTARIHLGTSVSRVDENGTIHFEDGTSIQKDVVIAADGIRSSFLSSVVKNAAPPRHHMSILRYMVPSKDLVGDPELTSFFEDGWASIRAIDQNDKRAVIYGCRGGSLQNIGLVYPPQLSMDANGMFEPSHMILDRCRSFAFVGTGNDISGKEDFANRVIAEFPKAVQSVCRQAQGVGQWNLFTRKPLERLTRGRVVVIGDAAHPMPPLRAQGAAMAIEDAAALGVLLSDIGSKEDISARLDMFNELRLKRVAATQTLSYDHKWDPAQLSEEQRGYFDGKVPQTEDDVDSYSFQYDVVRDALKLLQDHRQ</sequence>
<dbReference type="InterPro" id="IPR036188">
    <property type="entry name" value="FAD/NAD-bd_sf"/>
</dbReference>
<gene>
    <name evidence="7" type="ORF">CT0861_08479</name>
</gene>
<dbReference type="Pfam" id="PF01494">
    <property type="entry name" value="FAD_binding_3"/>
    <property type="match status" value="1"/>
</dbReference>
<dbReference type="GO" id="GO:0004497">
    <property type="term" value="F:monooxygenase activity"/>
    <property type="evidence" value="ECO:0007669"/>
    <property type="project" value="UniProtKB-KW"/>
</dbReference>
<feature type="domain" description="FAD-binding" evidence="6">
    <location>
        <begin position="31"/>
        <end position="404"/>
    </location>
</feature>
<dbReference type="PANTHER" id="PTHR13789:SF215">
    <property type="entry name" value="FAD-BINDING DOMAIN-CONTAINING PROTEIN-RELATED"/>
    <property type="match status" value="1"/>
</dbReference>
<keyword evidence="2" id="KW-0285">Flavoprotein</keyword>
<dbReference type="PANTHER" id="PTHR13789">
    <property type="entry name" value="MONOOXYGENASE"/>
    <property type="match status" value="1"/>
</dbReference>
<dbReference type="Gene3D" id="3.50.50.60">
    <property type="entry name" value="FAD/NAD(P)-binding domain"/>
    <property type="match status" value="1"/>
</dbReference>
<dbReference type="SUPFAM" id="SSF51905">
    <property type="entry name" value="FAD/NAD(P)-binding domain"/>
    <property type="match status" value="1"/>
</dbReference>
<evidence type="ECO:0000256" key="2">
    <source>
        <dbReference type="ARBA" id="ARBA00022630"/>
    </source>
</evidence>